<evidence type="ECO:0000256" key="6">
    <source>
        <dbReference type="ARBA" id="ARBA00023242"/>
    </source>
</evidence>
<feature type="compositionally biased region" description="Acidic residues" evidence="8">
    <location>
        <begin position="746"/>
        <end position="759"/>
    </location>
</feature>
<dbReference type="Gene3D" id="1.10.30.10">
    <property type="entry name" value="High mobility group box domain"/>
    <property type="match status" value="1"/>
</dbReference>
<feature type="compositionally biased region" description="Basic and acidic residues" evidence="8">
    <location>
        <begin position="1215"/>
        <end position="1227"/>
    </location>
</feature>
<feature type="compositionally biased region" description="Polar residues" evidence="8">
    <location>
        <begin position="414"/>
        <end position="444"/>
    </location>
</feature>
<proteinExistence type="predicted"/>
<feature type="compositionally biased region" description="Low complexity" evidence="8">
    <location>
        <begin position="1427"/>
        <end position="1439"/>
    </location>
</feature>
<feature type="DNA-binding region" description="HMG box" evidence="7">
    <location>
        <begin position="791"/>
        <end position="859"/>
    </location>
</feature>
<feature type="region of interest" description="Disordered" evidence="8">
    <location>
        <begin position="1344"/>
        <end position="1452"/>
    </location>
</feature>
<dbReference type="InterPro" id="IPR058606">
    <property type="entry name" value="HTH_Cic_C"/>
</dbReference>
<feature type="domain" description="HMG box" evidence="9">
    <location>
        <begin position="791"/>
        <end position="859"/>
    </location>
</feature>
<feature type="compositionally biased region" description="Low complexity" evidence="8">
    <location>
        <begin position="869"/>
        <end position="881"/>
    </location>
</feature>
<keyword evidence="5" id="KW-0804">Transcription</keyword>
<dbReference type="PROSITE" id="PS50118">
    <property type="entry name" value="HMG_BOX_2"/>
    <property type="match status" value="1"/>
</dbReference>
<keyword evidence="4 7" id="KW-0238">DNA-binding</keyword>
<feature type="region of interest" description="Disordered" evidence="8">
    <location>
        <begin position="357"/>
        <end position="399"/>
    </location>
</feature>
<dbReference type="Proteomes" id="UP001153737">
    <property type="component" value="Chromosome 14"/>
</dbReference>
<dbReference type="InterPro" id="IPR009071">
    <property type="entry name" value="HMG_box_dom"/>
</dbReference>
<feature type="compositionally biased region" description="Basic and acidic residues" evidence="8">
    <location>
        <begin position="371"/>
        <end position="399"/>
    </location>
</feature>
<dbReference type="GO" id="GO:0005634">
    <property type="term" value="C:nucleus"/>
    <property type="evidence" value="ECO:0007669"/>
    <property type="project" value="UniProtKB-UniRule"/>
</dbReference>
<dbReference type="CDD" id="cd21990">
    <property type="entry name" value="HMG-box_CIC-like"/>
    <property type="match status" value="1"/>
</dbReference>
<evidence type="ECO:0000256" key="2">
    <source>
        <dbReference type="ARBA" id="ARBA00022553"/>
    </source>
</evidence>
<evidence type="ECO:0000313" key="10">
    <source>
        <dbReference type="EMBL" id="CAH1153603.1"/>
    </source>
</evidence>
<sequence length="1528" mass="167781">MEMGVRKLPKKRKFDPSELEECNPHAVCIPVSVVQCTSVMSAPQATAVDYSCPQRISTDDEVLYKQINSKQNVVDLSEWCDHRVLARQGNWYYPGVIREASGSNITVALDGKEEKVITYANVFDNECYNVISNASPSINQISLATRVCVRHNQNMFVEGVVFRILEGQPIRFVVAVLGENSVEVTVKRADLRLLRPPWWDELENIEPVMETVTQPSTMDYYRPNQASPTQLHTPVSVCTPLSNGRHYDEFCESEDELRQDNITFSSEVDAKLSGSSKRSSMHSRGSSSSSITLRSQPTTPRSQAATPHKYKKGDVVANPNGIRKKFNGKQWRRLCSKDGCTKESQRRGYCSRHLSLKGNSLRSGHFPRSNSKGDGEDTSRDSETSPNCGDRRVAGRFDQEETDAANMLVSLGSSRSATPAFSPNGHGSSPHTMQSPLTVGSRQNVFMPIPSNHSHGMQKRSSPDPPGYNPTYHQQVIRPEARPVQGVTGVIRVSPNPRQWLDNMPEQRTVILQNALASPPSQPVESENNSMPTRTVYCVVPPTHEKSIVIVKSEIENDLKEPKSYQRQVIQSDHLHPAQLIRVTPNNNMNNINSISNISNIHSHSTGQGLITPNSIGSGLPVIVNPTQLVPVLPAASQSVVKRVIPTSTVQQTIPPPVIVKTEQAAPHSTPKDPVIQPSPAQPAVPPPPVPASCAPRPAPCRPAFVVPWHAIVPLLASGPASPPLVGGAAGSEEEEVEAEAVAGPAEEDDDVFEAEAEAGVESAGAGKRRSQSLSALPSGSKEGGKNKERIRRPMNAFMIFSKRHRGLVHQRHPNQDNRTVSKILGEWWYALGATEKQKYHELASEVKEAHFKAHPEWKWCNKDRRKSSTGSGRSKLSSTGDSGDPGDMPMSPRIHSPPHTIQQARLLQEPVDNAGDVSDDDQMVICEDPVTEIDLKCKEKVTDSDSESQSDLDSSLENRVYQRFSPVTSNNCGDVTCRPKPIKARMPSTETPKYSPAATSTALSFHYSPVNPSGITGFQPTGGAFKTMPASPKVKNEHKNEAHDNHENWSGTSNMNKSNDVSQWVNSSAIQTSTVSSKTNPTLAILKPHIKQNVFQLSEGINQNYQSQPLTVVIGSQSAICLSNESERSQPFVVVASTASDIPVQLYMQPSFVSDPNGRSLSLQGLQLLSKPNHTQSVIVTQAQNKMGVSQQEYMDNSVVTKTYSNVSGMLHTPENKEIKTDKEVKSPALSDMLPPSSSDPLQLPEQPNQEFKLAPTPAQLGKAPLQRRQSMAAFANTSPHSSQENSPLLVPMTLPDDINLVSPSTKRSFFKRNIEDGMDRYRRLTGVLEQVNFERKFTALPQFRPEDGQSPSAISVPSPGMFNYSKKRPPLTATHRSSVDEDSEAETPQSVPKSATSAKPIVIGNQFFGPDFDNVRAELNEMEEGTSPRTPRTPGTSRDSEKGHRKTLEQRRQLVMQLFQEQSLFPSSQATSTFQAQHADVFPNKASLQLKIREVRQKMMAQSTLTPSSASSPVTPAEPVKVSSNS</sequence>
<evidence type="ECO:0000259" key="9">
    <source>
        <dbReference type="PROSITE" id="PS50118"/>
    </source>
</evidence>
<dbReference type="SUPFAM" id="SSF47095">
    <property type="entry name" value="HMG-box"/>
    <property type="match status" value="1"/>
</dbReference>
<feature type="region of interest" description="Disordered" evidence="8">
    <location>
        <begin position="863"/>
        <end position="898"/>
    </location>
</feature>
<evidence type="ECO:0000256" key="3">
    <source>
        <dbReference type="ARBA" id="ARBA00023015"/>
    </source>
</evidence>
<dbReference type="FunFam" id="1.10.30.10:FF:000010">
    <property type="entry name" value="Capicua transcriptional repressor b"/>
    <property type="match status" value="1"/>
</dbReference>
<reference evidence="10" key="1">
    <citation type="submission" date="2022-01" db="EMBL/GenBank/DDBJ databases">
        <authorList>
            <person name="King R."/>
        </authorList>
    </citation>
    <scope>NUCLEOTIDE SEQUENCE</scope>
</reference>
<keyword evidence="2" id="KW-0597">Phosphoprotein</keyword>
<dbReference type="GO" id="GO:0000981">
    <property type="term" value="F:DNA-binding transcription factor activity, RNA polymerase II-specific"/>
    <property type="evidence" value="ECO:0007669"/>
    <property type="project" value="TreeGrafter"/>
</dbReference>
<dbReference type="InterPro" id="IPR058607">
    <property type="entry name" value="HMG-box_Cic-like"/>
</dbReference>
<keyword evidence="1" id="KW-0678">Repressor</keyword>
<keyword evidence="6 7" id="KW-0539">Nucleus</keyword>
<keyword evidence="11" id="KW-1185">Reference proteome</keyword>
<dbReference type="InterPro" id="IPR032147">
    <property type="entry name" value="Cic_dom"/>
</dbReference>
<feature type="region of interest" description="Disordered" evidence="8">
    <location>
        <begin position="663"/>
        <end position="695"/>
    </location>
</feature>
<dbReference type="Pfam" id="PF25981">
    <property type="entry name" value="HTH_Cic_C"/>
    <property type="match status" value="1"/>
</dbReference>
<evidence type="ECO:0000256" key="7">
    <source>
        <dbReference type="PROSITE-ProRule" id="PRU00267"/>
    </source>
</evidence>
<reference evidence="10" key="2">
    <citation type="submission" date="2022-10" db="EMBL/GenBank/DDBJ databases">
        <authorList>
            <consortium name="ENA_rothamsted_submissions"/>
            <consortium name="culmorum"/>
            <person name="King R."/>
        </authorList>
    </citation>
    <scope>NUCLEOTIDE SEQUENCE</scope>
</reference>
<dbReference type="InterPro" id="IPR052412">
    <property type="entry name" value="CC-Dev_Transcription_Reg"/>
</dbReference>
<dbReference type="GO" id="GO:0000977">
    <property type="term" value="F:RNA polymerase II transcription regulatory region sequence-specific DNA binding"/>
    <property type="evidence" value="ECO:0007669"/>
    <property type="project" value="TreeGrafter"/>
</dbReference>
<evidence type="ECO:0000256" key="1">
    <source>
        <dbReference type="ARBA" id="ARBA00022491"/>
    </source>
</evidence>
<feature type="region of interest" description="Disordered" evidence="8">
    <location>
        <begin position="414"/>
        <end position="468"/>
    </location>
</feature>
<evidence type="ECO:0000256" key="8">
    <source>
        <dbReference type="SAM" id="MobiDB-lite"/>
    </source>
</evidence>
<protein>
    <recommendedName>
        <fullName evidence="9">HMG box domain-containing protein</fullName>
    </recommendedName>
</protein>
<feature type="region of interest" description="Disordered" evidence="8">
    <location>
        <begin position="977"/>
        <end position="996"/>
    </location>
</feature>
<evidence type="ECO:0000256" key="5">
    <source>
        <dbReference type="ARBA" id="ARBA00023163"/>
    </source>
</evidence>
<dbReference type="PANTHER" id="PTHR13059">
    <property type="entry name" value="HMG-BOX TRANSCRIPTION FACTOR BBX"/>
    <property type="match status" value="1"/>
</dbReference>
<evidence type="ECO:0000256" key="4">
    <source>
        <dbReference type="ARBA" id="ARBA00023125"/>
    </source>
</evidence>
<dbReference type="EMBL" id="OU896720">
    <property type="protein sequence ID" value="CAH1153603.1"/>
    <property type="molecule type" value="Genomic_DNA"/>
</dbReference>
<feature type="compositionally biased region" description="Low complexity" evidence="8">
    <location>
        <begin position="273"/>
        <end position="290"/>
    </location>
</feature>
<feature type="compositionally biased region" description="Low complexity" evidence="8">
    <location>
        <begin position="1228"/>
        <end position="1246"/>
    </location>
</feature>
<organism evidence="10 11">
    <name type="scientific">Phaedon cochleariae</name>
    <name type="common">Mustard beetle</name>
    <dbReference type="NCBI Taxonomy" id="80249"/>
    <lineage>
        <taxon>Eukaryota</taxon>
        <taxon>Metazoa</taxon>
        <taxon>Ecdysozoa</taxon>
        <taxon>Arthropoda</taxon>
        <taxon>Hexapoda</taxon>
        <taxon>Insecta</taxon>
        <taxon>Pterygota</taxon>
        <taxon>Neoptera</taxon>
        <taxon>Endopterygota</taxon>
        <taxon>Coleoptera</taxon>
        <taxon>Polyphaga</taxon>
        <taxon>Cucujiformia</taxon>
        <taxon>Chrysomeloidea</taxon>
        <taxon>Chrysomelidae</taxon>
        <taxon>Chrysomelinae</taxon>
        <taxon>Chrysomelini</taxon>
        <taxon>Phaedon</taxon>
    </lineage>
</organism>
<accession>A0A9P0GS59</accession>
<feature type="region of interest" description="Disordered" evidence="8">
    <location>
        <begin position="1501"/>
        <end position="1528"/>
    </location>
</feature>
<gene>
    <name evidence="10" type="ORF">PHAECO_LOCUS3996</name>
</gene>
<dbReference type="Pfam" id="PF16090">
    <property type="entry name" value="DUF4819"/>
    <property type="match status" value="1"/>
</dbReference>
<dbReference type="Pfam" id="PF00505">
    <property type="entry name" value="HMG_box"/>
    <property type="match status" value="1"/>
</dbReference>
<feature type="region of interest" description="Disordered" evidence="8">
    <location>
        <begin position="1212"/>
        <end position="1247"/>
    </location>
</feature>
<evidence type="ECO:0000313" key="11">
    <source>
        <dbReference type="Proteomes" id="UP001153737"/>
    </source>
</evidence>
<feature type="region of interest" description="Disordered" evidence="8">
    <location>
        <begin position="724"/>
        <end position="793"/>
    </location>
</feature>
<dbReference type="PANTHER" id="PTHR13059:SF13">
    <property type="entry name" value="PROTEIN CAPICUA HOMOLOG"/>
    <property type="match status" value="1"/>
</dbReference>
<feature type="compositionally biased region" description="Polar residues" evidence="8">
    <location>
        <begin position="291"/>
        <end position="305"/>
    </location>
</feature>
<feature type="compositionally biased region" description="Polar residues" evidence="8">
    <location>
        <begin position="1388"/>
        <end position="1399"/>
    </location>
</feature>
<keyword evidence="3" id="KW-0805">Transcription regulation</keyword>
<feature type="compositionally biased region" description="Polar residues" evidence="8">
    <location>
        <begin position="357"/>
        <end position="370"/>
    </location>
</feature>
<dbReference type="InterPro" id="IPR036910">
    <property type="entry name" value="HMG_box_dom_sf"/>
</dbReference>
<feature type="compositionally biased region" description="Pro residues" evidence="8">
    <location>
        <begin position="680"/>
        <end position="695"/>
    </location>
</feature>
<feature type="compositionally biased region" description="Low complexity" evidence="8">
    <location>
        <begin position="1503"/>
        <end position="1519"/>
    </location>
</feature>
<dbReference type="SMART" id="SM00398">
    <property type="entry name" value="HMG"/>
    <property type="match status" value="1"/>
</dbReference>
<feature type="region of interest" description="Disordered" evidence="8">
    <location>
        <begin position="269"/>
        <end position="322"/>
    </location>
</feature>
<feature type="compositionally biased region" description="Basic and acidic residues" evidence="8">
    <location>
        <begin position="1440"/>
        <end position="1452"/>
    </location>
</feature>
<name>A0A9P0GS59_PHACE</name>